<dbReference type="RefSeq" id="WP_138086026.1">
    <property type="nucleotide sequence ID" value="NZ_VAUV01000006.1"/>
</dbReference>
<feature type="transmembrane region" description="Helical" evidence="6">
    <location>
        <begin position="12"/>
        <end position="32"/>
    </location>
</feature>
<keyword evidence="3 6" id="KW-0812">Transmembrane</keyword>
<gene>
    <name evidence="8" type="ORF">FEM03_09770</name>
</gene>
<dbReference type="OrthoDB" id="8480088at2"/>
<feature type="transmembrane region" description="Helical" evidence="6">
    <location>
        <begin position="194"/>
        <end position="214"/>
    </location>
</feature>
<evidence type="ECO:0000256" key="3">
    <source>
        <dbReference type="ARBA" id="ARBA00022692"/>
    </source>
</evidence>
<feature type="domain" description="VTT" evidence="7">
    <location>
        <begin position="69"/>
        <end position="186"/>
    </location>
</feature>
<dbReference type="Proteomes" id="UP000306196">
    <property type="component" value="Unassembled WGS sequence"/>
</dbReference>
<comment type="similarity">
    <text evidence="6">Belongs to the TVP38/TMEM64 family.</text>
</comment>
<evidence type="ECO:0000256" key="4">
    <source>
        <dbReference type="ARBA" id="ARBA00022989"/>
    </source>
</evidence>
<accession>A0A5R8KFU4</accession>
<dbReference type="PANTHER" id="PTHR12677:SF59">
    <property type="entry name" value="GOLGI APPARATUS MEMBRANE PROTEIN TVP38-RELATED"/>
    <property type="match status" value="1"/>
</dbReference>
<evidence type="ECO:0000256" key="1">
    <source>
        <dbReference type="ARBA" id="ARBA00004651"/>
    </source>
</evidence>
<name>A0A5R8KFU4_9BACT</name>
<dbReference type="Pfam" id="PF09335">
    <property type="entry name" value="VTT_dom"/>
    <property type="match status" value="1"/>
</dbReference>
<proteinExistence type="inferred from homology"/>
<feature type="transmembrane region" description="Helical" evidence="6">
    <location>
        <begin position="52"/>
        <end position="69"/>
    </location>
</feature>
<evidence type="ECO:0000256" key="2">
    <source>
        <dbReference type="ARBA" id="ARBA00022475"/>
    </source>
</evidence>
<evidence type="ECO:0000256" key="5">
    <source>
        <dbReference type="ARBA" id="ARBA00023136"/>
    </source>
</evidence>
<feature type="transmembrane region" description="Helical" evidence="6">
    <location>
        <begin position="166"/>
        <end position="188"/>
    </location>
</feature>
<evidence type="ECO:0000313" key="8">
    <source>
        <dbReference type="EMBL" id="TLD71182.1"/>
    </source>
</evidence>
<feature type="transmembrane region" description="Helical" evidence="6">
    <location>
        <begin position="135"/>
        <end position="159"/>
    </location>
</feature>
<dbReference type="PANTHER" id="PTHR12677">
    <property type="entry name" value="GOLGI APPARATUS MEMBRANE PROTEIN TVP38-RELATED"/>
    <property type="match status" value="1"/>
</dbReference>
<keyword evidence="4 6" id="KW-1133">Transmembrane helix</keyword>
<sequence>MTARSDSHSRWWVLVGVLLALIIGPFVIWGGWFEGFFDLMGVKVWLEGLGSWAWAGGMLLLMADLVLPIPGTVVMSALGLVYGWFWGGVVSVVGSVLSGMLAYGVCRWWGHGAARWLAGEEGLRRGEVFFKKESAGWLVALSRWMPVLPEAVACLAGLARMPWWRFLLAVVTGSVPLGFAFAAIGALGVVEPGLALGLSAGLPVLLYGAAFWWMRRRR</sequence>
<dbReference type="EMBL" id="VAUV01000006">
    <property type="protein sequence ID" value="TLD71182.1"/>
    <property type="molecule type" value="Genomic_DNA"/>
</dbReference>
<reference evidence="8 9" key="1">
    <citation type="submission" date="2019-05" db="EMBL/GenBank/DDBJ databases">
        <title>Verrucobacter flavum gen. nov., sp. nov. a new member of the family Verrucomicrobiaceae.</title>
        <authorList>
            <person name="Szuroczki S."/>
            <person name="Abbaszade G."/>
            <person name="Szabo A."/>
            <person name="Felfoldi T."/>
            <person name="Schumann P."/>
            <person name="Boka K."/>
            <person name="Keki Z."/>
            <person name="Toumi M."/>
            <person name="Toth E."/>
        </authorList>
    </citation>
    <scope>NUCLEOTIDE SEQUENCE [LARGE SCALE GENOMIC DNA]</scope>
    <source>
        <strain evidence="8 9">MG-N-17</strain>
    </source>
</reference>
<protein>
    <recommendedName>
        <fullName evidence="6">TVP38/TMEM64 family membrane protein</fullName>
    </recommendedName>
</protein>
<dbReference type="AlphaFoldDB" id="A0A5R8KFU4"/>
<dbReference type="GO" id="GO:0005886">
    <property type="term" value="C:plasma membrane"/>
    <property type="evidence" value="ECO:0007669"/>
    <property type="project" value="UniProtKB-SubCell"/>
</dbReference>
<organism evidence="8 9">
    <name type="scientific">Phragmitibacter flavus</name>
    <dbReference type="NCBI Taxonomy" id="2576071"/>
    <lineage>
        <taxon>Bacteria</taxon>
        <taxon>Pseudomonadati</taxon>
        <taxon>Verrucomicrobiota</taxon>
        <taxon>Verrucomicrobiia</taxon>
        <taxon>Verrucomicrobiales</taxon>
        <taxon>Verrucomicrobiaceae</taxon>
        <taxon>Phragmitibacter</taxon>
    </lineage>
</organism>
<keyword evidence="9" id="KW-1185">Reference proteome</keyword>
<evidence type="ECO:0000256" key="6">
    <source>
        <dbReference type="RuleBase" id="RU366058"/>
    </source>
</evidence>
<comment type="subcellular location">
    <subcellularLocation>
        <location evidence="1 6">Cell membrane</location>
        <topology evidence="1 6">Multi-pass membrane protein</topology>
    </subcellularLocation>
</comment>
<comment type="caution">
    <text evidence="8">The sequence shown here is derived from an EMBL/GenBank/DDBJ whole genome shotgun (WGS) entry which is preliminary data.</text>
</comment>
<dbReference type="InterPro" id="IPR032816">
    <property type="entry name" value="VTT_dom"/>
</dbReference>
<keyword evidence="2 6" id="KW-1003">Cell membrane</keyword>
<evidence type="ECO:0000313" key="9">
    <source>
        <dbReference type="Proteomes" id="UP000306196"/>
    </source>
</evidence>
<evidence type="ECO:0000259" key="7">
    <source>
        <dbReference type="Pfam" id="PF09335"/>
    </source>
</evidence>
<keyword evidence="5 6" id="KW-0472">Membrane</keyword>
<feature type="transmembrane region" description="Helical" evidence="6">
    <location>
        <begin position="81"/>
        <end position="103"/>
    </location>
</feature>
<dbReference type="InterPro" id="IPR015414">
    <property type="entry name" value="TMEM64"/>
</dbReference>